<organism evidence="6 7">
    <name type="scientific">Serinicoccus hydrothermalis</name>
    <dbReference type="NCBI Taxonomy" id="1758689"/>
    <lineage>
        <taxon>Bacteria</taxon>
        <taxon>Bacillati</taxon>
        <taxon>Actinomycetota</taxon>
        <taxon>Actinomycetes</taxon>
        <taxon>Micrococcales</taxon>
        <taxon>Ornithinimicrobiaceae</taxon>
        <taxon>Serinicoccus</taxon>
    </lineage>
</organism>
<dbReference type="InterPro" id="IPR007780">
    <property type="entry name" value="NAD_Glu_DH_bac"/>
</dbReference>
<evidence type="ECO:0000313" key="7">
    <source>
        <dbReference type="Proteomes" id="UP000092482"/>
    </source>
</evidence>
<dbReference type="InterPro" id="IPR046346">
    <property type="entry name" value="Aminoacid_DH-like_N_sf"/>
</dbReference>
<accession>A0A1B1NAD6</accession>
<feature type="domain" description="NAD-glutamate dehydrogenase ACT2" evidence="4">
    <location>
        <begin position="376"/>
        <end position="465"/>
    </location>
</feature>
<evidence type="ECO:0000313" key="6">
    <source>
        <dbReference type="EMBL" id="ANS78397.1"/>
    </source>
</evidence>
<name>A0A1B1NAD6_9MICO</name>
<feature type="domain" description="NAD-glutamate dehydrogenase ACT3" evidence="5">
    <location>
        <begin position="527"/>
        <end position="595"/>
    </location>
</feature>
<dbReference type="PANTHER" id="PTHR43403:SF1">
    <property type="entry name" value="NAD-SPECIFIC GLUTAMATE DEHYDROGENASE"/>
    <property type="match status" value="1"/>
</dbReference>
<evidence type="ECO:0000259" key="1">
    <source>
        <dbReference type="Pfam" id="PF05088"/>
    </source>
</evidence>
<dbReference type="SUPFAM" id="SSF53223">
    <property type="entry name" value="Aminoacid dehydrogenase-like, N-terminal domain"/>
    <property type="match status" value="1"/>
</dbReference>
<feature type="domain" description="NAD-glutamate dehydrogenase N-terminal ACT1" evidence="3">
    <location>
        <begin position="8"/>
        <end position="147"/>
    </location>
</feature>
<dbReference type="Pfam" id="PF21078">
    <property type="entry name" value="GDH_HM3"/>
    <property type="match status" value="1"/>
</dbReference>
<dbReference type="Pfam" id="PF21077">
    <property type="entry name" value="GDH_ACT3"/>
    <property type="match status" value="1"/>
</dbReference>
<dbReference type="KEGG" id="serj:SGUI_1001"/>
<dbReference type="InterPro" id="IPR024727">
    <property type="entry name" value="NAD_Glu_DH_N_ACT1"/>
</dbReference>
<dbReference type="InterPro" id="IPR049064">
    <property type="entry name" value="NAD_Glu_DH_ACT3"/>
</dbReference>
<dbReference type="Pfam" id="PF21076">
    <property type="entry name" value="GDH_ACT2"/>
    <property type="match status" value="1"/>
</dbReference>
<dbReference type="InterPro" id="IPR048381">
    <property type="entry name" value="GDH_C"/>
</dbReference>
<dbReference type="SUPFAM" id="SSF51735">
    <property type="entry name" value="NAD(P)-binding Rossmann-fold domains"/>
    <property type="match status" value="1"/>
</dbReference>
<dbReference type="OrthoDB" id="9758052at2"/>
<protein>
    <submittedName>
        <fullName evidence="6">NAD-specific glutamate dehydrogenase, large form</fullName>
        <ecNumber evidence="6">1.4.1.2</ecNumber>
    </submittedName>
</protein>
<dbReference type="Pfam" id="PF21074">
    <property type="entry name" value="GDH_C"/>
    <property type="match status" value="1"/>
</dbReference>
<dbReference type="PIRSF" id="PIRSF036761">
    <property type="entry name" value="GDH_Mll4104"/>
    <property type="match status" value="1"/>
</dbReference>
<dbReference type="PATRIC" id="fig|1758689.4.peg.1039"/>
<dbReference type="GO" id="GO:0006538">
    <property type="term" value="P:L-glutamate catabolic process"/>
    <property type="evidence" value="ECO:0007669"/>
    <property type="project" value="InterPro"/>
</dbReference>
<dbReference type="Pfam" id="PF05088">
    <property type="entry name" value="Bac_GDH_CD"/>
    <property type="match status" value="1"/>
</dbReference>
<dbReference type="STRING" id="1758689.SGUI_1001"/>
<feature type="domain" description="NAD-glutamate dehydrogenase catalytic" evidence="1">
    <location>
        <begin position="709"/>
        <end position="1205"/>
    </location>
</feature>
<evidence type="ECO:0000259" key="2">
    <source>
        <dbReference type="Pfam" id="PF21074"/>
    </source>
</evidence>
<keyword evidence="7" id="KW-1185">Reference proteome</keyword>
<dbReference type="InterPro" id="IPR049058">
    <property type="entry name" value="NAD_Glu_DH_HM2"/>
</dbReference>
<dbReference type="InterPro" id="IPR028971">
    <property type="entry name" value="NAD-GDH_cat"/>
</dbReference>
<dbReference type="Proteomes" id="UP000092482">
    <property type="component" value="Chromosome"/>
</dbReference>
<sequence>MTSTDTLTERFFQHLAPSGQVGGDEEQRSAVAAAMARLSEERGEDRAAVRVLNPTMDDGGWTSRQTVVQVVTDDMPFLVDSVLGEVGRHGLGVHQLVHPQLVVDDSGEVLDADPKDAGDGQRVESWIYVEVDRVPDTDRREALQQDLERVLADVRRACRDWGAMRQQARAIVAELEIGPPKTVPADEIDPVVDFLKWIDDHHFTYLGYRSYDLVDTDDGLALQAVAGSGLGILRETDDTSADPTVLRTEAARTARDPQLLTVTKANTRATVHRTVPLDYLGIRRFDDKGEVVGEHRFLGLFTQSAYAESTQRLPIVGAKVKQVLAQSGFAPDSHSGKDLLSILEAYPRDELFQASVEQLAGTAGAVVRLLERPAARVFTRPDEFGRFVSALVYLPRDRYNTANRLRVQRLLEEVYGGELADYATRVGDGPLAQLHFVISVPKDSDLPDVDQAELQQRLAAATRTWVEGLSDAVAAHVEDEGATGDLVARFADAFPEAYKEDFDGEAAYLDLQRMGELHSSDASARPHVYRGEGDAPTERRLKVYRSDPMTLTHVLPVFADLGLEVTVQRPYELDGSNEDGSSDFIYDFGLRAREESVWTGGEHRTEEEAAHAFEDAFTAIWGGASESDTLNSLVLTAGLDWRRVVILRTLVRYLRQVGTFSLDYLEEALVANPEIARLLIDLFAARFDPGAEGGEEAREQRVADVSEELYRSLDEVASLDQDRILRSLADVVRATLRTNFYQHDEDGRPKAWVSLKLLPRELGDLLPEPRPAFEIWVYAPRVEGSHLRFGPVARGGLRWSDRREDFRTEVLGLVKAQMVKNAVIVPTGSKGAFFPKLLPDPAVDREAWMEEGRSAYRTFISGMLDITDNRLGGEVQPPEQVVRHDGDDPYLVVAADKGTATFSDIANGVARDYGFWLDDAFASGGSAGYDHKGMGITARGAWESVKRHFRELGLDTQSEEFTVVGVGDMSGDVFGNGMLLSEHILLVAAFDHRHIFLDPDPDAETSFAERQRLFELPRSSWADYDTSLLSEGGGIYPRSQKSIPVSDQVRARLGIADEVTSMTPHEMLRAILGAPVDLLWNGGIGTYVKAQAETDAQIGDRANDPIRVDGKDLRVRVVGEGGNLGLSQRGRIEAAEHGVHVNTDAIDNSAGVDTSDHEVNIKIALAPLVQGGEMTMEERDELLASMTEEVARKVLRHNYDQNVLIGNGRHQREVMATVHQRLIRYLGEHAGLDPELEFLPDELKWERRESEGHGLTSPEFSVVVAYAKLGLKAALIETELPDDPALADSLLTYFPEPLREVAGEEIHEHPLRRQIVVNEIANAMVNRGGVSFAFRAEEETGATIAQITRAFHVVRSVFGLADFTAAVEELDNQVTTEVQTELYLEFRRLLDRATRWFLNNRSLSAGMDEEIARFEEVRRLVPALPELLQGHERERWQERAEWARSNGIPEELADVFASLLDSYSLLDVVELAREMDRDVDEVAQVYFGVSEAFRIDDLLTHVSHLPREDRWSSLARGALRDDLYGVMRGLTRTVVERTDGDGSDEALERVREWMAENREALVRTSQVLRTVSTMEEPDLAPLSVALRTLRGLVRQGSAD</sequence>
<dbReference type="PANTHER" id="PTHR43403">
    <property type="entry name" value="NAD-SPECIFIC GLUTAMATE DEHYDROGENASE"/>
    <property type="match status" value="1"/>
</dbReference>
<dbReference type="InterPro" id="IPR049062">
    <property type="entry name" value="NAD_Glu_DH_ACT2"/>
</dbReference>
<dbReference type="Gene3D" id="3.40.50.720">
    <property type="entry name" value="NAD(P)-binding Rossmann-like Domain"/>
    <property type="match status" value="1"/>
</dbReference>
<evidence type="ECO:0000259" key="4">
    <source>
        <dbReference type="Pfam" id="PF21076"/>
    </source>
</evidence>
<dbReference type="EC" id="1.4.1.2" evidence="6"/>
<dbReference type="GO" id="GO:0004352">
    <property type="term" value="F:glutamate dehydrogenase (NAD+) activity"/>
    <property type="evidence" value="ECO:0007669"/>
    <property type="project" value="UniProtKB-EC"/>
</dbReference>
<dbReference type="Pfam" id="PF21073">
    <property type="entry name" value="GDH_HM1"/>
    <property type="match status" value="1"/>
</dbReference>
<dbReference type="RefSeq" id="WP_066637109.1">
    <property type="nucleotide sequence ID" value="NZ_CP014989.1"/>
</dbReference>
<keyword evidence="6" id="KW-0560">Oxidoreductase</keyword>
<gene>
    <name evidence="6" type="ORF">SGUI_1001</name>
</gene>
<proteinExistence type="predicted"/>
<dbReference type="InterPro" id="IPR049059">
    <property type="entry name" value="NAD_Glu_DH_HM1"/>
</dbReference>
<dbReference type="Pfam" id="PF21075">
    <property type="entry name" value="GDH_ACT1"/>
    <property type="match status" value="1"/>
</dbReference>
<reference evidence="6 7" key="1">
    <citation type="submission" date="2016-03" db="EMBL/GenBank/DDBJ databases">
        <title>Shallow-sea hydrothermal system.</title>
        <authorList>
            <person name="Tang K."/>
        </authorList>
    </citation>
    <scope>NUCLEOTIDE SEQUENCE [LARGE SCALE GENOMIC DNA]</scope>
    <source>
        <strain evidence="6 7">JLT9</strain>
    </source>
</reference>
<evidence type="ECO:0000259" key="3">
    <source>
        <dbReference type="Pfam" id="PF21075"/>
    </source>
</evidence>
<dbReference type="Pfam" id="PF21079">
    <property type="entry name" value="GDH_HM2"/>
    <property type="match status" value="1"/>
</dbReference>
<evidence type="ECO:0000259" key="5">
    <source>
        <dbReference type="Pfam" id="PF21077"/>
    </source>
</evidence>
<dbReference type="InterPro" id="IPR036291">
    <property type="entry name" value="NAD(P)-bd_dom_sf"/>
</dbReference>
<feature type="domain" description="NAD-specific glutamate dehydrogenase C-terminal" evidence="2">
    <location>
        <begin position="1252"/>
        <end position="1590"/>
    </location>
</feature>
<dbReference type="InterPro" id="IPR049056">
    <property type="entry name" value="NAD_Glu_DH_HM3"/>
</dbReference>
<dbReference type="GO" id="GO:0004069">
    <property type="term" value="F:L-aspartate:2-oxoglutarate aminotransferase activity"/>
    <property type="evidence" value="ECO:0007669"/>
    <property type="project" value="InterPro"/>
</dbReference>
<dbReference type="EMBL" id="CP014989">
    <property type="protein sequence ID" value="ANS78397.1"/>
    <property type="molecule type" value="Genomic_DNA"/>
</dbReference>